<dbReference type="SMART" id="SM00226">
    <property type="entry name" value="LMWPc"/>
    <property type="match status" value="1"/>
</dbReference>
<feature type="domain" description="Phosphotyrosine protein phosphatase I" evidence="2">
    <location>
        <begin position="2"/>
        <end position="133"/>
    </location>
</feature>
<dbReference type="EMBL" id="PPPD01000003">
    <property type="protein sequence ID" value="PNY79563.1"/>
    <property type="molecule type" value="Genomic_DNA"/>
</dbReference>
<dbReference type="InterPro" id="IPR036196">
    <property type="entry name" value="Ptyr_pPase_sf"/>
</dbReference>
<dbReference type="InterPro" id="IPR023485">
    <property type="entry name" value="Ptyr_pPase"/>
</dbReference>
<keyword evidence="4" id="KW-1185">Reference proteome</keyword>
<dbReference type="SUPFAM" id="SSF52788">
    <property type="entry name" value="Phosphotyrosine protein phosphatases I"/>
    <property type="match status" value="1"/>
</dbReference>
<comment type="caution">
    <text evidence="3">The sequence shown here is derived from an EMBL/GenBank/DDBJ whole genome shotgun (WGS) entry which is preliminary data.</text>
</comment>
<name>A0A2K3USP9_9DEIO</name>
<evidence type="ECO:0000313" key="3">
    <source>
        <dbReference type="EMBL" id="PNY79563.1"/>
    </source>
</evidence>
<evidence type="ECO:0000256" key="1">
    <source>
        <dbReference type="ARBA" id="ARBA00022849"/>
    </source>
</evidence>
<dbReference type="OrthoDB" id="9784339at2"/>
<evidence type="ECO:0000313" key="4">
    <source>
        <dbReference type="Proteomes" id="UP000236379"/>
    </source>
</evidence>
<dbReference type="PANTHER" id="PTHR43428">
    <property type="entry name" value="ARSENATE REDUCTASE"/>
    <property type="match status" value="1"/>
</dbReference>
<dbReference type="Proteomes" id="UP000236379">
    <property type="component" value="Unassembled WGS sequence"/>
</dbReference>
<organism evidence="3 4">
    <name type="scientific">Deinococcus koreensis</name>
    <dbReference type="NCBI Taxonomy" id="2054903"/>
    <lineage>
        <taxon>Bacteria</taxon>
        <taxon>Thermotogati</taxon>
        <taxon>Deinococcota</taxon>
        <taxon>Deinococci</taxon>
        <taxon>Deinococcales</taxon>
        <taxon>Deinococcaceae</taxon>
        <taxon>Deinococcus</taxon>
    </lineage>
</organism>
<keyword evidence="1" id="KW-0059">Arsenical resistance</keyword>
<dbReference type="Pfam" id="PF01451">
    <property type="entry name" value="LMWPc"/>
    <property type="match status" value="1"/>
</dbReference>
<protein>
    <submittedName>
        <fullName evidence="3">Low molecular weight phosphatase family protein</fullName>
    </submittedName>
</protein>
<gene>
    <name evidence="3" type="ORF">CVO96_19255</name>
</gene>
<dbReference type="Gene3D" id="3.40.50.2300">
    <property type="match status" value="1"/>
</dbReference>
<dbReference type="CDD" id="cd16345">
    <property type="entry name" value="LMWP_ArsC"/>
    <property type="match status" value="1"/>
</dbReference>
<reference evidence="3 4" key="1">
    <citation type="submission" date="2018-01" db="EMBL/GenBank/DDBJ databases">
        <title>Deinococcus koreensis sp. nov., a radiation-resistant bacterium isolated from river water.</title>
        <authorList>
            <person name="Choi A."/>
        </authorList>
    </citation>
    <scope>NUCLEOTIDE SEQUENCE [LARGE SCALE GENOMIC DNA]</scope>
    <source>
        <strain evidence="3 4">SJW1-2</strain>
    </source>
</reference>
<evidence type="ECO:0000259" key="2">
    <source>
        <dbReference type="SMART" id="SM00226"/>
    </source>
</evidence>
<dbReference type="RefSeq" id="WP_103314077.1">
    <property type="nucleotide sequence ID" value="NZ_PPPD01000003.1"/>
</dbReference>
<sequence length="153" mass="16546">MPRLLILCTHNSARSQMAEGLTRRAALDAGLELDVFSAGTQATQVKEQAVAVMSEIGIDLGTHHSKTLHDLPDPWNFDYVVTVCDSAAEACPVYPARTVRLHYPFVDPSGGSLERWRAVRDQLRGQFGAFVAALQDGQPVPASYESSPALPVA</sequence>
<proteinExistence type="predicted"/>
<dbReference type="GO" id="GO:0046685">
    <property type="term" value="P:response to arsenic-containing substance"/>
    <property type="evidence" value="ECO:0007669"/>
    <property type="project" value="UniProtKB-KW"/>
</dbReference>
<dbReference type="AlphaFoldDB" id="A0A2K3USP9"/>
<accession>A0A2K3USP9</accession>
<dbReference type="PANTHER" id="PTHR43428:SF1">
    <property type="entry name" value="ARSENATE REDUCTASE"/>
    <property type="match status" value="1"/>
</dbReference>